<dbReference type="PANTHER" id="PTHR36444:SF2">
    <property type="entry name" value="TRANSCRIPTIONAL REGULATOR PROTEIN YOBU-RELATED"/>
    <property type="match status" value="1"/>
</dbReference>
<dbReference type="EMBL" id="RBAH01000063">
    <property type="protein sequence ID" value="RKN59991.1"/>
    <property type="molecule type" value="Genomic_DNA"/>
</dbReference>
<evidence type="ECO:0000313" key="2">
    <source>
        <dbReference type="EMBL" id="RKN59991.1"/>
    </source>
</evidence>
<dbReference type="SMART" id="SM00871">
    <property type="entry name" value="AraC_E_bind"/>
    <property type="match status" value="1"/>
</dbReference>
<dbReference type="InterPro" id="IPR029442">
    <property type="entry name" value="GyrI-like"/>
</dbReference>
<organism evidence="2 3">
    <name type="scientific">Paenibacillus ginsengarvi</name>
    <dbReference type="NCBI Taxonomy" id="400777"/>
    <lineage>
        <taxon>Bacteria</taxon>
        <taxon>Bacillati</taxon>
        <taxon>Bacillota</taxon>
        <taxon>Bacilli</taxon>
        <taxon>Bacillales</taxon>
        <taxon>Paenibacillaceae</taxon>
        <taxon>Paenibacillus</taxon>
    </lineage>
</organism>
<evidence type="ECO:0000313" key="3">
    <source>
        <dbReference type="Proteomes" id="UP000282311"/>
    </source>
</evidence>
<dbReference type="InterPro" id="IPR053182">
    <property type="entry name" value="YobU-like_regulator"/>
</dbReference>
<dbReference type="InterPro" id="IPR010499">
    <property type="entry name" value="AraC_E-bd"/>
</dbReference>
<sequence>MKVETRMSENKIPGLWEQFLKPINEVRQRSNEHDTYGISEYSDNYVDEWSTYWACVPVNCFEEIPEGMVAKIVSAARYVVVTHKGKLQTMGNAFDYIHTTWLPKSGYELDEKDSFELYSERFVGGDNEESETDLYIAIK</sequence>
<reference evidence="2 3" key="1">
    <citation type="journal article" date="2007" name="Int. J. Syst. Evol. Microbiol.">
        <title>Paenibacillus ginsengarvi sp. nov., isolated from soil from ginseng cultivation.</title>
        <authorList>
            <person name="Yoon M.H."/>
            <person name="Ten L.N."/>
            <person name="Im W.T."/>
        </authorList>
    </citation>
    <scope>NUCLEOTIDE SEQUENCE [LARGE SCALE GENOMIC DNA]</scope>
    <source>
        <strain evidence="2 3">KCTC 13059</strain>
    </source>
</reference>
<dbReference type="SUPFAM" id="SSF55136">
    <property type="entry name" value="Probable bacterial effector-binding domain"/>
    <property type="match status" value="1"/>
</dbReference>
<dbReference type="Gene3D" id="3.20.80.10">
    <property type="entry name" value="Regulatory factor, effector binding domain"/>
    <property type="match status" value="1"/>
</dbReference>
<dbReference type="AlphaFoldDB" id="A0A3B0AI06"/>
<evidence type="ECO:0000259" key="1">
    <source>
        <dbReference type="SMART" id="SM00871"/>
    </source>
</evidence>
<dbReference type="InterPro" id="IPR011256">
    <property type="entry name" value="Reg_factor_effector_dom_sf"/>
</dbReference>
<protein>
    <submittedName>
        <fullName evidence="2">AraC family transcriptional regulator</fullName>
    </submittedName>
</protein>
<dbReference type="Pfam" id="PF06445">
    <property type="entry name" value="GyrI-like"/>
    <property type="match status" value="1"/>
</dbReference>
<gene>
    <name evidence="2" type="ORF">D7M11_36025</name>
</gene>
<dbReference type="PANTHER" id="PTHR36444">
    <property type="entry name" value="TRANSCRIPTIONAL REGULATOR PROTEIN YOBU-RELATED"/>
    <property type="match status" value="1"/>
</dbReference>
<comment type="caution">
    <text evidence="2">The sequence shown here is derived from an EMBL/GenBank/DDBJ whole genome shotgun (WGS) entry which is preliminary data.</text>
</comment>
<dbReference type="Proteomes" id="UP000282311">
    <property type="component" value="Unassembled WGS sequence"/>
</dbReference>
<name>A0A3B0AI06_9BACL</name>
<keyword evidence="3" id="KW-1185">Reference proteome</keyword>
<feature type="domain" description="AraC effector-binding" evidence="1">
    <location>
        <begin position="1"/>
        <end position="139"/>
    </location>
</feature>
<proteinExistence type="predicted"/>
<dbReference type="RefSeq" id="WP_120752093.1">
    <property type="nucleotide sequence ID" value="NZ_RBAH01000063.1"/>
</dbReference>
<accession>A0A3B0AI06</accession>